<proteinExistence type="predicted"/>
<dbReference type="OrthoDB" id="5841347at2"/>
<dbReference type="EMBL" id="BAEO01000027">
    <property type="protein sequence ID" value="GAC19021.1"/>
    <property type="molecule type" value="Genomic_DNA"/>
</dbReference>
<evidence type="ECO:0000313" key="1">
    <source>
        <dbReference type="EMBL" id="GAC19021.1"/>
    </source>
</evidence>
<evidence type="ECO:0000313" key="2">
    <source>
        <dbReference type="Proteomes" id="UP000006327"/>
    </source>
</evidence>
<dbReference type="Proteomes" id="UP000006327">
    <property type="component" value="Unassembled WGS sequence"/>
</dbReference>
<dbReference type="RefSeq" id="WP_007619391.1">
    <property type="nucleotide sequence ID" value="NZ_BAEO01000027.1"/>
</dbReference>
<name>K6Y4X7_9ALTE</name>
<organism evidence="1 2">
    <name type="scientific">Paraglaciecola arctica BSs20135</name>
    <dbReference type="NCBI Taxonomy" id="493475"/>
    <lineage>
        <taxon>Bacteria</taxon>
        <taxon>Pseudomonadati</taxon>
        <taxon>Pseudomonadota</taxon>
        <taxon>Gammaproteobacteria</taxon>
        <taxon>Alteromonadales</taxon>
        <taxon>Alteromonadaceae</taxon>
        <taxon>Paraglaciecola</taxon>
    </lineage>
</organism>
<keyword evidence="2" id="KW-1185">Reference proteome</keyword>
<gene>
    <name evidence="1" type="ORF">GARC_2054</name>
</gene>
<comment type="caution">
    <text evidence="1">The sequence shown here is derived from an EMBL/GenBank/DDBJ whole genome shotgun (WGS) entry which is preliminary data.</text>
</comment>
<protein>
    <submittedName>
        <fullName evidence="1">Uncharacterized protein</fullName>
    </submittedName>
</protein>
<sequence length="724" mass="82658">MDKTTISECENEVRQIRSAFNKSLDNHTEANVVIIPALPKSISIGKPARAIEVTYICTSEDETAQLIFGAVCLYFAHVNAHPNDFGSRKLKEISDRFHKITAFVNQYKIYRSKFKIIKDFETYLVDLGLSGSGAVFLLSFIKAAQSLTSLKAEQIITLQSIVRATKLNPLEREQFPLTSWFSQVNWLRAKMAQEGKEKVYLRLASPRLLMQSFNQTIAELMLILQEVSRDLADTLAQNGFNVGMVISTITDKNEQYRRNKLYREILYSVTRNAHVVSEQSLEVLLHDFCCEDRKYYVSKALNNGKNLSIKSYVEKKDVNNFQKATIFDDAFIMQLEKYIKGEQKSFPVSKAEEICFYWLNCAQTVQASDARKLSYSDYIFQGTATKTTHLSCDYWKSRAQGFKRTGTLDTTQPLGKALLIFLQNRKATDKLASLTSNDVDKSPFTEAGVIGRMLTLLSGKTCNQRLKTRLRQQEVGAVFISLINCLFENVDLKMSQWSKHRKAQGYDDASAETYQKLVALWAPINWFTGSMIKTAAVHGTSNDFRVGKLVNDNSHTGKTEHDVYFSEQNVEHKNTAGRLMRFVMEDIENIAFKPNVIELSQKISERQIRTQLITEAEGTVLPFNNLDVHENKEPMDEEGDAITVIDSVETVVNFLHYIEQAKKHFKALAIYNPSYLEKYVLVEAEWREYVLTNLISKQMVIEGNSAYEQYKPLLPDLFLSQIRA</sequence>
<dbReference type="STRING" id="493475.GARC_2054"/>
<dbReference type="eggNOG" id="ENOG5032XZE">
    <property type="taxonomic scope" value="Bacteria"/>
</dbReference>
<accession>K6Y4X7</accession>
<reference evidence="1 2" key="1">
    <citation type="journal article" date="2017" name="Antonie Van Leeuwenhoek">
        <title>Rhizobium rhizosphaerae sp. nov., a novel species isolated from rice rhizosphere.</title>
        <authorList>
            <person name="Zhao J.J."/>
            <person name="Zhang J."/>
            <person name="Zhang R.J."/>
            <person name="Zhang C.W."/>
            <person name="Yin H.Q."/>
            <person name="Zhang X.X."/>
        </authorList>
    </citation>
    <scope>NUCLEOTIDE SEQUENCE [LARGE SCALE GENOMIC DNA]</scope>
    <source>
        <strain evidence="1 2">BSs20135</strain>
    </source>
</reference>
<dbReference type="AlphaFoldDB" id="K6Y4X7"/>